<dbReference type="EMBL" id="HBNS01006909">
    <property type="protein sequence ID" value="CAE4589359.1"/>
    <property type="molecule type" value="Transcribed_RNA"/>
</dbReference>
<organism evidence="11">
    <name type="scientific">Ditylum brightwellii</name>
    <dbReference type="NCBI Taxonomy" id="49249"/>
    <lineage>
        <taxon>Eukaryota</taxon>
        <taxon>Sar</taxon>
        <taxon>Stramenopiles</taxon>
        <taxon>Ochrophyta</taxon>
        <taxon>Bacillariophyta</taxon>
        <taxon>Mediophyceae</taxon>
        <taxon>Lithodesmiophycidae</taxon>
        <taxon>Lithodesmiales</taxon>
        <taxon>Lithodesmiaceae</taxon>
        <taxon>Ditylum</taxon>
    </lineage>
</organism>
<proteinExistence type="predicted"/>
<dbReference type="PANTHER" id="PTHR48041">
    <property type="entry name" value="ABC TRANSPORTER G FAMILY MEMBER 28"/>
    <property type="match status" value="1"/>
</dbReference>
<dbReference type="InterPro" id="IPR017871">
    <property type="entry name" value="ABC_transporter-like_CS"/>
</dbReference>
<dbReference type="GO" id="GO:0005886">
    <property type="term" value="C:plasma membrane"/>
    <property type="evidence" value="ECO:0007669"/>
    <property type="project" value="TreeGrafter"/>
</dbReference>
<evidence type="ECO:0000256" key="5">
    <source>
        <dbReference type="ARBA" id="ARBA00022840"/>
    </source>
</evidence>
<dbReference type="GO" id="GO:0016887">
    <property type="term" value="F:ATP hydrolysis activity"/>
    <property type="evidence" value="ECO:0007669"/>
    <property type="project" value="InterPro"/>
</dbReference>
<dbReference type="SMART" id="SM00382">
    <property type="entry name" value="AAA"/>
    <property type="match status" value="1"/>
</dbReference>
<dbReference type="InterPro" id="IPR027417">
    <property type="entry name" value="P-loop_NTPase"/>
</dbReference>
<dbReference type="AlphaFoldDB" id="A0A7S4QRG9"/>
<dbReference type="Pfam" id="PF00005">
    <property type="entry name" value="ABC_tran"/>
    <property type="match status" value="1"/>
</dbReference>
<evidence type="ECO:0000256" key="2">
    <source>
        <dbReference type="ARBA" id="ARBA00022448"/>
    </source>
</evidence>
<keyword evidence="5" id="KW-0067">ATP-binding</keyword>
<keyword evidence="7 9" id="KW-0472">Membrane</keyword>
<dbReference type="PROSITE" id="PS00211">
    <property type="entry name" value="ABC_TRANSPORTER_1"/>
    <property type="match status" value="1"/>
</dbReference>
<evidence type="ECO:0000256" key="4">
    <source>
        <dbReference type="ARBA" id="ARBA00022741"/>
    </source>
</evidence>
<dbReference type="PROSITE" id="PS50893">
    <property type="entry name" value="ABC_TRANSPORTER_2"/>
    <property type="match status" value="1"/>
</dbReference>
<evidence type="ECO:0000256" key="1">
    <source>
        <dbReference type="ARBA" id="ARBA00004141"/>
    </source>
</evidence>
<keyword evidence="4" id="KW-0547">Nucleotide-binding</keyword>
<dbReference type="InterPro" id="IPR003593">
    <property type="entry name" value="AAA+_ATPase"/>
</dbReference>
<name>A0A7S4QRG9_9STRA</name>
<evidence type="ECO:0000256" key="8">
    <source>
        <dbReference type="SAM" id="MobiDB-lite"/>
    </source>
</evidence>
<dbReference type="GO" id="GO:0005524">
    <property type="term" value="F:ATP binding"/>
    <property type="evidence" value="ECO:0007669"/>
    <property type="project" value="UniProtKB-KW"/>
</dbReference>
<evidence type="ECO:0000313" key="11">
    <source>
        <dbReference type="EMBL" id="CAE4589359.1"/>
    </source>
</evidence>
<dbReference type="InterPro" id="IPR013525">
    <property type="entry name" value="ABC2_TM"/>
</dbReference>
<feature type="transmembrane region" description="Helical" evidence="9">
    <location>
        <begin position="422"/>
        <end position="446"/>
    </location>
</feature>
<dbReference type="Pfam" id="PF01061">
    <property type="entry name" value="ABC2_membrane"/>
    <property type="match status" value="1"/>
</dbReference>
<evidence type="ECO:0000256" key="7">
    <source>
        <dbReference type="ARBA" id="ARBA00023136"/>
    </source>
</evidence>
<keyword evidence="2" id="KW-0813">Transport</keyword>
<accession>A0A7S4QRG9</accession>
<dbReference type="InterPro" id="IPR043926">
    <property type="entry name" value="ABCG_dom"/>
</dbReference>
<protein>
    <recommendedName>
        <fullName evidence="10">ABC transporter domain-containing protein</fullName>
    </recommendedName>
</protein>
<evidence type="ECO:0000256" key="9">
    <source>
        <dbReference type="SAM" id="Phobius"/>
    </source>
</evidence>
<feature type="transmembrane region" description="Helical" evidence="9">
    <location>
        <begin position="568"/>
        <end position="586"/>
    </location>
</feature>
<comment type="subcellular location">
    <subcellularLocation>
        <location evidence="1">Membrane</location>
        <topology evidence="1">Multi-pass membrane protein</topology>
    </subcellularLocation>
</comment>
<dbReference type="InterPro" id="IPR050352">
    <property type="entry name" value="ABCG_transporters"/>
</dbReference>
<dbReference type="PANTHER" id="PTHR48041:SF63">
    <property type="entry name" value="EARLY GENE AT 23, ISOFORM C"/>
    <property type="match status" value="1"/>
</dbReference>
<feature type="transmembrane region" description="Helical" evidence="9">
    <location>
        <begin position="653"/>
        <end position="675"/>
    </location>
</feature>
<feature type="transmembrane region" description="Helical" evidence="9">
    <location>
        <begin position="509"/>
        <end position="527"/>
    </location>
</feature>
<keyword evidence="6 9" id="KW-1133">Transmembrane helix</keyword>
<dbReference type="GO" id="GO:0140359">
    <property type="term" value="F:ABC-type transporter activity"/>
    <property type="evidence" value="ECO:0007669"/>
    <property type="project" value="InterPro"/>
</dbReference>
<dbReference type="InterPro" id="IPR003439">
    <property type="entry name" value="ABC_transporter-like_ATP-bd"/>
</dbReference>
<feature type="region of interest" description="Disordered" evidence="8">
    <location>
        <begin position="22"/>
        <end position="43"/>
    </location>
</feature>
<dbReference type="SUPFAM" id="SSF52540">
    <property type="entry name" value="P-loop containing nucleoside triphosphate hydrolases"/>
    <property type="match status" value="1"/>
</dbReference>
<reference evidence="11" key="1">
    <citation type="submission" date="2021-01" db="EMBL/GenBank/DDBJ databases">
        <authorList>
            <person name="Corre E."/>
            <person name="Pelletier E."/>
            <person name="Niang G."/>
            <person name="Scheremetjew M."/>
            <person name="Finn R."/>
            <person name="Kale V."/>
            <person name="Holt S."/>
            <person name="Cochrane G."/>
            <person name="Meng A."/>
            <person name="Brown T."/>
            <person name="Cohen L."/>
        </authorList>
    </citation>
    <scope>NUCLEOTIDE SEQUENCE</scope>
    <source>
        <strain evidence="11">GSO104</strain>
    </source>
</reference>
<evidence type="ECO:0000256" key="6">
    <source>
        <dbReference type="ARBA" id="ARBA00022989"/>
    </source>
</evidence>
<sequence>MCGATSQSSTTNMQMEETALESFGDNGNYTNDDENGSEGFGGKNGVRLSWSGISKLVVVKEINAGIMRSSISAPSNKKKDAPPAPRKSRLSLGSTKEVVTKAILKDVSASAEPGKILALMGPSGSGKTSLLDVLAGRNPYDSGVIRIDGQVATGGMMKQLKRKIAYVKQQDIFFNHLTVRDQLTYTALLRLPSKWSKDRKHAEVDNLITLLRLQKCADSPIMLVSGGEKKRVNIGTELLTDPSVIMLDEPTSGLDSTSAVALLKMLKGLAKEQGKTVITSIHQPSSAVFRSFDSLLMLADGCVVYFGNPVDSLQYLKQQNYECPGGYNAADHWMDLLVTDSAIDEDTTSHGSELFEAKRKLIEAWDGEVVADEIENGVHVKASPSTDVEDGTTEIQEKKYNASWMTQFYVLTHRSLKNSRSAVFTSMNIIKAVGVGAVTGLIWFQMQNTERTVLDRSAYFFFTMSYWVFDAMFLALMTFPQERAIIFKERASGAYHLSAYFMAKTISEAPTRLSLPIFYMIISYWLANINNRFVVFLGTTFCTMLSVMAGESLGLLVGASVMDFDKAMTVMVVVSLALLLVGGFFVENMPSFIKWVKYLSPFKYSFDASQQMVFDRDVPCDGSGVLELICGGNSEGFATSEQVNEFLGVQGSIGFNIGILILMFILPRYGAYWFLNRKKGGERGT</sequence>
<feature type="transmembrane region" description="Helical" evidence="9">
    <location>
        <begin position="533"/>
        <end position="556"/>
    </location>
</feature>
<feature type="transmembrane region" description="Helical" evidence="9">
    <location>
        <begin position="458"/>
        <end position="479"/>
    </location>
</feature>
<evidence type="ECO:0000256" key="3">
    <source>
        <dbReference type="ARBA" id="ARBA00022692"/>
    </source>
</evidence>
<gene>
    <name evidence="11" type="ORF">DBRI00130_LOCUS5592</name>
</gene>
<dbReference type="Gene3D" id="3.40.50.300">
    <property type="entry name" value="P-loop containing nucleotide triphosphate hydrolases"/>
    <property type="match status" value="1"/>
</dbReference>
<feature type="domain" description="ABC transporter" evidence="10">
    <location>
        <begin position="85"/>
        <end position="325"/>
    </location>
</feature>
<dbReference type="Pfam" id="PF19055">
    <property type="entry name" value="ABC2_membrane_7"/>
    <property type="match status" value="1"/>
</dbReference>
<evidence type="ECO:0000259" key="10">
    <source>
        <dbReference type="PROSITE" id="PS50893"/>
    </source>
</evidence>
<feature type="region of interest" description="Disordered" evidence="8">
    <location>
        <begin position="71"/>
        <end position="92"/>
    </location>
</feature>
<keyword evidence="3 9" id="KW-0812">Transmembrane</keyword>